<dbReference type="GO" id="GO:0006260">
    <property type="term" value="P:DNA replication"/>
    <property type="evidence" value="ECO:0007669"/>
    <property type="project" value="InterPro"/>
</dbReference>
<dbReference type="InterPro" id="IPR013520">
    <property type="entry name" value="Ribonucl_H"/>
</dbReference>
<keyword evidence="2" id="KW-0378">Hydrolase</keyword>
<dbReference type="AlphaFoldDB" id="D6EBV2"/>
<dbReference type="InterPro" id="IPR003647">
    <property type="entry name" value="Intron_nuc_1_rpt"/>
</dbReference>
<keyword evidence="7" id="KW-1185">Reference proteome</keyword>
<keyword evidence="3" id="KW-0269">Exonuclease</keyword>
<organism evidence="6 7">
    <name type="scientific">Gordonibacter pamelaeae 7-10-1-b</name>
    <dbReference type="NCBI Taxonomy" id="657308"/>
    <lineage>
        <taxon>Bacteria</taxon>
        <taxon>Bacillati</taxon>
        <taxon>Actinomycetota</taxon>
        <taxon>Coriobacteriia</taxon>
        <taxon>Eggerthellales</taxon>
        <taxon>Eggerthellaceae</taxon>
        <taxon>Gordonibacter</taxon>
    </lineage>
</organism>
<reference evidence="6 7" key="1">
    <citation type="submission" date="2010-03" db="EMBL/GenBank/DDBJ databases">
        <title>The genome sequence of Gordonibacter pamelaeae 7-10-1-bT.</title>
        <authorList>
            <consortium name="metaHIT consortium -- http://www.metahit.eu/"/>
            <person name="Pajon A."/>
            <person name="Turner K."/>
            <person name="Parkhill J."/>
            <person name="Timmis K."/>
            <person name="Oxley A."/>
            <person name="Wurdemann D."/>
        </authorList>
    </citation>
    <scope>NUCLEOTIDE SEQUENCE [LARGE SCALE GENOMIC DNA]</scope>
    <source>
        <strain evidence="7">7-10-1-b</strain>
    </source>
</reference>
<evidence type="ECO:0000256" key="1">
    <source>
        <dbReference type="ARBA" id="ARBA00022722"/>
    </source>
</evidence>
<dbReference type="GO" id="GO:0003887">
    <property type="term" value="F:DNA-directed DNA polymerase activity"/>
    <property type="evidence" value="ECO:0007669"/>
    <property type="project" value="InterPro"/>
</dbReference>
<feature type="region of interest" description="Disordered" evidence="4">
    <location>
        <begin position="345"/>
        <end position="407"/>
    </location>
</feature>
<dbReference type="Pfam" id="PF00929">
    <property type="entry name" value="RNase_T"/>
    <property type="match status" value="1"/>
</dbReference>
<dbReference type="SUPFAM" id="SSF64496">
    <property type="entry name" value="DNA-binding domain of intron-encoded endonucleases"/>
    <property type="match status" value="1"/>
</dbReference>
<dbReference type="PATRIC" id="fig|657308.3.peg.2920"/>
<keyword evidence="1" id="KW-0540">Nuclease</keyword>
<dbReference type="Proteomes" id="UP000008805">
    <property type="component" value="Chromosome"/>
</dbReference>
<dbReference type="SMART" id="SM00497">
    <property type="entry name" value="IENR1"/>
    <property type="match status" value="1"/>
</dbReference>
<dbReference type="EMBL" id="FP929047">
    <property type="protein sequence ID" value="CBL05199.1"/>
    <property type="molecule type" value="Genomic_DNA"/>
</dbReference>
<dbReference type="GO" id="GO:0008408">
    <property type="term" value="F:3'-5' exonuclease activity"/>
    <property type="evidence" value="ECO:0007669"/>
    <property type="project" value="TreeGrafter"/>
</dbReference>
<protein>
    <submittedName>
        <fullName evidence="6">DNA polymerase III, alpha subunit (Gram-positive type)</fullName>
    </submittedName>
</protein>
<accession>D6EBV2</accession>
<dbReference type="GO" id="GO:0003677">
    <property type="term" value="F:DNA binding"/>
    <property type="evidence" value="ECO:0007669"/>
    <property type="project" value="InterPro"/>
</dbReference>
<dbReference type="Gene3D" id="3.30.420.10">
    <property type="entry name" value="Ribonuclease H-like superfamily/Ribonuclease H"/>
    <property type="match status" value="1"/>
</dbReference>
<gene>
    <name evidence="6" type="ORF">GPA_34940</name>
</gene>
<sequence>MASVKSKFIAFDVETTGLSEYADRIVEIGAICFEDRKPMRSFSTLVNPGVRISVEASRINHISNEMLGNAPSENQAYEQFVEFLGDALAGNSILCAHNARFDMGFLKNTLERLGYSGTINYVDTLSLSRRLISDLPNYKQPTVAQYFNIQNNAEHRAYGDAEVCGMMFCKLASLGEQRLALNREERGIPNLTDVEKEIGAWIQKTIVDNGGDLSWFALTKSKSGYVSARYLYSFLRFKVLRKGPFLIVKDSANLPQELVTASCTASEGGDAFVRVFFKTPSDLSPLSDCIVSEYRDCRLEALEYIEENSRHRRKARLTMESYAGVTFSDAEVEDLLQSAIERHRKELEDERAEQREAEKKARRREARERRKREAINGAAESKPARNNEGHKRPIAMMDDDENEISRFESVSAAAKEVGVSTKSIRDAAKGIQQHAGGYRWKYLDE</sequence>
<dbReference type="Gene3D" id="1.10.10.10">
    <property type="entry name" value="Winged helix-like DNA-binding domain superfamily/Winged helix DNA-binding domain"/>
    <property type="match status" value="1"/>
</dbReference>
<feature type="domain" description="Exonuclease" evidence="5">
    <location>
        <begin position="7"/>
        <end position="177"/>
    </location>
</feature>
<dbReference type="SUPFAM" id="SSF53098">
    <property type="entry name" value="Ribonuclease H-like"/>
    <property type="match status" value="1"/>
</dbReference>
<name>D6EBV2_9ACTN</name>
<evidence type="ECO:0000313" key="6">
    <source>
        <dbReference type="EMBL" id="CBL05199.1"/>
    </source>
</evidence>
<dbReference type="InterPro" id="IPR012337">
    <property type="entry name" value="RNaseH-like_sf"/>
</dbReference>
<dbReference type="PANTHER" id="PTHR30231">
    <property type="entry name" value="DNA POLYMERASE III SUBUNIT EPSILON"/>
    <property type="match status" value="1"/>
</dbReference>
<evidence type="ECO:0000256" key="3">
    <source>
        <dbReference type="ARBA" id="ARBA00022839"/>
    </source>
</evidence>
<evidence type="ECO:0000313" key="7">
    <source>
        <dbReference type="Proteomes" id="UP000008805"/>
    </source>
</evidence>
<feature type="compositionally biased region" description="Basic and acidic residues" evidence="4">
    <location>
        <begin position="345"/>
        <end position="374"/>
    </location>
</feature>
<dbReference type="NCBIfam" id="TIGR00573">
    <property type="entry name" value="dnaq"/>
    <property type="match status" value="1"/>
</dbReference>
<evidence type="ECO:0000259" key="5">
    <source>
        <dbReference type="SMART" id="SM00479"/>
    </source>
</evidence>
<proteinExistence type="predicted"/>
<dbReference type="CDD" id="cd06127">
    <property type="entry name" value="DEDDh"/>
    <property type="match status" value="1"/>
</dbReference>
<dbReference type="PANTHER" id="PTHR30231:SF4">
    <property type="entry name" value="PROTEIN NEN2"/>
    <property type="match status" value="1"/>
</dbReference>
<feature type="compositionally biased region" description="Basic and acidic residues" evidence="4">
    <location>
        <begin position="382"/>
        <end position="391"/>
    </location>
</feature>
<dbReference type="HOGENOM" id="CLU_031631_0_0_11"/>
<dbReference type="FunFam" id="3.30.420.10:FF:000045">
    <property type="entry name" value="3'-5' exonuclease DinG"/>
    <property type="match status" value="1"/>
</dbReference>
<dbReference type="InterPro" id="IPR036397">
    <property type="entry name" value="RNaseH_sf"/>
</dbReference>
<dbReference type="KEGG" id="gpa:GPA_34940"/>
<dbReference type="InterPro" id="IPR036388">
    <property type="entry name" value="WH-like_DNA-bd_sf"/>
</dbReference>
<reference evidence="6 7" key="2">
    <citation type="submission" date="2010-03" db="EMBL/GenBank/DDBJ databases">
        <authorList>
            <person name="Pajon A."/>
        </authorList>
    </citation>
    <scope>NUCLEOTIDE SEQUENCE [LARGE SCALE GENOMIC DNA]</scope>
    <source>
        <strain evidence="7">7-10-1-b</strain>
    </source>
</reference>
<evidence type="ECO:0000256" key="2">
    <source>
        <dbReference type="ARBA" id="ARBA00022801"/>
    </source>
</evidence>
<dbReference type="SMART" id="SM00479">
    <property type="entry name" value="EXOIII"/>
    <property type="match status" value="1"/>
</dbReference>
<evidence type="ECO:0000256" key="4">
    <source>
        <dbReference type="SAM" id="MobiDB-lite"/>
    </source>
</evidence>
<dbReference type="InterPro" id="IPR006054">
    <property type="entry name" value="DnaQ"/>
</dbReference>